<dbReference type="InterPro" id="IPR003598">
    <property type="entry name" value="Ig_sub2"/>
</dbReference>
<dbReference type="AlphaFoldDB" id="A0A8J9ZTH6"/>
<dbReference type="SMART" id="SM00409">
    <property type="entry name" value="IG"/>
    <property type="match status" value="5"/>
</dbReference>
<evidence type="ECO:0000256" key="5">
    <source>
        <dbReference type="ARBA" id="ARBA00022889"/>
    </source>
</evidence>
<feature type="domain" description="Ig-like" evidence="13">
    <location>
        <begin position="228"/>
        <end position="322"/>
    </location>
</feature>
<keyword evidence="10" id="KW-0393">Immunoglobulin domain</keyword>
<evidence type="ECO:0000256" key="7">
    <source>
        <dbReference type="ARBA" id="ARBA00023136"/>
    </source>
</evidence>
<keyword evidence="8" id="KW-1015">Disulfide bond</keyword>
<evidence type="ECO:0000256" key="11">
    <source>
        <dbReference type="SAM" id="MobiDB-lite"/>
    </source>
</evidence>
<evidence type="ECO:0000256" key="8">
    <source>
        <dbReference type="ARBA" id="ARBA00023157"/>
    </source>
</evidence>
<feature type="domain" description="Ig-like" evidence="13">
    <location>
        <begin position="326"/>
        <end position="416"/>
    </location>
</feature>
<dbReference type="GO" id="GO:0007155">
    <property type="term" value="P:cell adhesion"/>
    <property type="evidence" value="ECO:0007669"/>
    <property type="project" value="UniProtKB-KW"/>
</dbReference>
<dbReference type="CDD" id="cd00096">
    <property type="entry name" value="Ig"/>
    <property type="match status" value="2"/>
</dbReference>
<dbReference type="SUPFAM" id="SSF49265">
    <property type="entry name" value="Fibronectin type III"/>
    <property type="match status" value="1"/>
</dbReference>
<dbReference type="SUPFAM" id="SSF48726">
    <property type="entry name" value="Immunoglobulin"/>
    <property type="match status" value="5"/>
</dbReference>
<evidence type="ECO:0000256" key="4">
    <source>
        <dbReference type="ARBA" id="ARBA00022737"/>
    </source>
</evidence>
<evidence type="ECO:0000256" key="9">
    <source>
        <dbReference type="ARBA" id="ARBA00023180"/>
    </source>
</evidence>
<dbReference type="InterPro" id="IPR036116">
    <property type="entry name" value="FN3_sf"/>
</dbReference>
<dbReference type="EMBL" id="OV696689">
    <property type="protein sequence ID" value="CAH1262505.1"/>
    <property type="molecule type" value="Genomic_DNA"/>
</dbReference>
<protein>
    <submittedName>
        <fullName evidence="15">NCAM2 protein</fullName>
    </submittedName>
</protein>
<dbReference type="Pfam" id="PF07679">
    <property type="entry name" value="I-set"/>
    <property type="match status" value="4"/>
</dbReference>
<keyword evidence="4" id="KW-0677">Repeat</keyword>
<dbReference type="Pfam" id="PF00041">
    <property type="entry name" value="fn3"/>
    <property type="match status" value="2"/>
</dbReference>
<evidence type="ECO:0000256" key="1">
    <source>
        <dbReference type="ARBA" id="ARBA00004167"/>
    </source>
</evidence>
<reference evidence="15" key="1">
    <citation type="submission" date="2022-01" db="EMBL/GenBank/DDBJ databases">
        <authorList>
            <person name="Braso-Vives M."/>
        </authorList>
    </citation>
    <scope>NUCLEOTIDE SEQUENCE</scope>
</reference>
<dbReference type="InterPro" id="IPR009138">
    <property type="entry name" value="Neural_cell_adh"/>
</dbReference>
<dbReference type="InterPro" id="IPR003599">
    <property type="entry name" value="Ig_sub"/>
</dbReference>
<sequence>MPPTAEIPTMHVLCLLPRISPSAVKFLSAVACQSSLSVSPDGDQVKAVTEGSLFTCSATGSVTGLAWFDPDQNQITDDTSQDVHVQARGNSIRLKFSNIQRDNAGIYYCRATGTNDDATTQDLEATIKLIIFEAISFVDPNPTQTATVGEVANLVCQAAGEPVPEINWYRNGDFIANGGRFQKDPDTNSLQIANVTLDDEDTYTCEASQTTNGQYDELQILLDVQVPPTLVTSPSSSNGTVGRDVTLLCQATGDPDPTYSWFRDSTDPSNELTAERFVFSQQNGVVDKMTLTITALTKADEGKYICQASNGAGTAEATANVFVYVPPSIIDPQDTSTPEGQSVDLRCSATGDPTPMLQWKKGGGDMVDGSDPRFTVSTDPLTGETILTISQVTYNDRGSFTCIATNLGGTDQKTLNLDVQFKPKVDDSTPAVAATWVGNPVNLTCSFTSNPAPDIKWSLNNNDIQEGTSYAVFPSASGSTLQVTPTDDGSFGMYNCTASNSLGTANREVLLKEAVAPEPPSNVRTGEQTPTSVKLAFDAPMSDGGVPVTKYIIQYTVVTGDNSTAVTKNFTTIAPAGTVEIPGLKPETPYKFNVVAVNDVGSSDPSDPPLLITTKEIRVPYKPAIVNNSADDSTQYTLKWQAPNTGGSALTQYTIKYRPLDSDGDFETVTVTETGKQSYIITGLSPQTTYEVQLTASNDKGESAKATIQFRTGERVISRRASEGGLGTGGIVAVVIVVLIILLIVIDVACYFTNQCGLTMFVCVNLCGKAPPGGKAADAEEGTATYKKEELQDDEVIESLKIEKDGADKPLMDKPPSQTSLKDKEDQPLTEAEAPPPTGDNPAQDMGESEGGTQNPGGEEENDNPGADENAPGGGENPGNPSDPFTESSVAQPDAPENSEAPSAPEPEPSPAPEQETKEVNPEEVKLQESTGDDKEALA</sequence>
<dbReference type="SMART" id="SM00060">
    <property type="entry name" value="FN3"/>
    <property type="match status" value="2"/>
</dbReference>
<dbReference type="InterPro" id="IPR013783">
    <property type="entry name" value="Ig-like_fold"/>
</dbReference>
<feature type="domain" description="Fibronectin type-III" evidence="14">
    <location>
        <begin position="519"/>
        <end position="617"/>
    </location>
</feature>
<dbReference type="Proteomes" id="UP000838412">
    <property type="component" value="Chromosome 4"/>
</dbReference>
<dbReference type="InterPro" id="IPR007110">
    <property type="entry name" value="Ig-like_dom"/>
</dbReference>
<evidence type="ECO:0000256" key="6">
    <source>
        <dbReference type="ARBA" id="ARBA00022989"/>
    </source>
</evidence>
<evidence type="ECO:0000313" key="15">
    <source>
        <dbReference type="EMBL" id="CAH1262505.1"/>
    </source>
</evidence>
<dbReference type="FunFam" id="2.60.40.10:FF:000032">
    <property type="entry name" value="palladin isoform X1"/>
    <property type="match status" value="2"/>
</dbReference>
<evidence type="ECO:0000256" key="12">
    <source>
        <dbReference type="SAM" id="Phobius"/>
    </source>
</evidence>
<accession>A0A8J9ZTH6</accession>
<evidence type="ECO:0000256" key="2">
    <source>
        <dbReference type="ARBA" id="ARBA00022692"/>
    </source>
</evidence>
<proteinExistence type="predicted"/>
<dbReference type="InterPro" id="IPR051170">
    <property type="entry name" value="Neural/epithelial_adhesion"/>
</dbReference>
<dbReference type="SMART" id="SM00408">
    <property type="entry name" value="IGc2"/>
    <property type="match status" value="5"/>
</dbReference>
<name>A0A8J9ZTH6_BRALA</name>
<feature type="domain" description="Ig-like" evidence="13">
    <location>
        <begin position="423"/>
        <end position="512"/>
    </location>
</feature>
<keyword evidence="2 12" id="KW-0812">Transmembrane</keyword>
<organism evidence="15 16">
    <name type="scientific">Branchiostoma lanceolatum</name>
    <name type="common">Common lancelet</name>
    <name type="synonym">Amphioxus lanceolatum</name>
    <dbReference type="NCBI Taxonomy" id="7740"/>
    <lineage>
        <taxon>Eukaryota</taxon>
        <taxon>Metazoa</taxon>
        <taxon>Chordata</taxon>
        <taxon>Cephalochordata</taxon>
        <taxon>Leptocardii</taxon>
        <taxon>Amphioxiformes</taxon>
        <taxon>Branchiostomatidae</taxon>
        <taxon>Branchiostoma</taxon>
    </lineage>
</organism>
<feature type="region of interest" description="Disordered" evidence="11">
    <location>
        <begin position="772"/>
        <end position="939"/>
    </location>
</feature>
<dbReference type="InterPro" id="IPR013098">
    <property type="entry name" value="Ig_I-set"/>
</dbReference>
<keyword evidence="3" id="KW-0732">Signal</keyword>
<dbReference type="PROSITE" id="PS50853">
    <property type="entry name" value="FN3"/>
    <property type="match status" value="2"/>
</dbReference>
<dbReference type="InterPro" id="IPR013106">
    <property type="entry name" value="Ig_V-set"/>
</dbReference>
<dbReference type="Pfam" id="PF13927">
    <property type="entry name" value="Ig_3"/>
    <property type="match status" value="1"/>
</dbReference>
<evidence type="ECO:0000256" key="10">
    <source>
        <dbReference type="ARBA" id="ARBA00023319"/>
    </source>
</evidence>
<evidence type="ECO:0000259" key="14">
    <source>
        <dbReference type="PROSITE" id="PS50853"/>
    </source>
</evidence>
<feature type="compositionally biased region" description="Basic and acidic residues" evidence="11">
    <location>
        <begin position="915"/>
        <end position="939"/>
    </location>
</feature>
<dbReference type="OrthoDB" id="190835at2759"/>
<dbReference type="Gene3D" id="2.60.40.10">
    <property type="entry name" value="Immunoglobulins"/>
    <property type="match status" value="7"/>
</dbReference>
<dbReference type="PRINTS" id="PR01838">
    <property type="entry name" value="NCAMFAMILY"/>
</dbReference>
<keyword evidence="16" id="KW-1185">Reference proteome</keyword>
<evidence type="ECO:0000259" key="13">
    <source>
        <dbReference type="PROSITE" id="PS50835"/>
    </source>
</evidence>
<evidence type="ECO:0000313" key="16">
    <source>
        <dbReference type="Proteomes" id="UP000838412"/>
    </source>
</evidence>
<feature type="domain" description="Fibronectin type-III" evidence="14">
    <location>
        <begin position="619"/>
        <end position="716"/>
    </location>
</feature>
<feature type="domain" description="Ig-like" evidence="13">
    <location>
        <begin position="133"/>
        <end position="221"/>
    </location>
</feature>
<dbReference type="PANTHER" id="PTHR12231:SF253">
    <property type="entry name" value="DPR-INTERACTING PROTEIN ETA, ISOFORM B-RELATED"/>
    <property type="match status" value="1"/>
</dbReference>
<dbReference type="PROSITE" id="PS50835">
    <property type="entry name" value="IG_LIKE"/>
    <property type="match status" value="5"/>
</dbReference>
<dbReference type="SMART" id="SM00406">
    <property type="entry name" value="IGv"/>
    <property type="match status" value="3"/>
</dbReference>
<keyword evidence="5" id="KW-0130">Cell adhesion</keyword>
<dbReference type="InterPro" id="IPR003961">
    <property type="entry name" value="FN3_dom"/>
</dbReference>
<dbReference type="GO" id="GO:0005886">
    <property type="term" value="C:plasma membrane"/>
    <property type="evidence" value="ECO:0007669"/>
    <property type="project" value="UniProtKB-ARBA"/>
</dbReference>
<keyword evidence="6 12" id="KW-1133">Transmembrane helix</keyword>
<feature type="compositionally biased region" description="Basic and acidic residues" evidence="11">
    <location>
        <begin position="798"/>
        <end position="812"/>
    </location>
</feature>
<feature type="transmembrane region" description="Helical" evidence="12">
    <location>
        <begin position="726"/>
        <end position="752"/>
    </location>
</feature>
<gene>
    <name evidence="15" type="primary">NCAM2</name>
    <name evidence="15" type="ORF">BLAG_LOCUS17537</name>
</gene>
<feature type="domain" description="Ig-like" evidence="13">
    <location>
        <begin position="17"/>
        <end position="126"/>
    </location>
</feature>
<keyword evidence="7 12" id="KW-0472">Membrane</keyword>
<dbReference type="CDD" id="cd00063">
    <property type="entry name" value="FN3"/>
    <property type="match status" value="2"/>
</dbReference>
<comment type="subcellular location">
    <subcellularLocation>
        <location evidence="1">Membrane</location>
        <topology evidence="1">Single-pass membrane protein</topology>
    </subcellularLocation>
</comment>
<evidence type="ECO:0000256" key="3">
    <source>
        <dbReference type="ARBA" id="ARBA00022729"/>
    </source>
</evidence>
<dbReference type="PANTHER" id="PTHR12231">
    <property type="entry name" value="CTX-RELATED TYPE I TRANSMEMBRANE PROTEIN"/>
    <property type="match status" value="1"/>
</dbReference>
<keyword evidence="9" id="KW-0325">Glycoprotein</keyword>
<dbReference type="InterPro" id="IPR036179">
    <property type="entry name" value="Ig-like_dom_sf"/>
</dbReference>